<evidence type="ECO:0000313" key="5">
    <source>
        <dbReference type="EMBL" id="CFW96544.1"/>
    </source>
</evidence>
<organism evidence="5 6">
    <name type="scientific">Syntrophomonas zehnderi OL-4</name>
    <dbReference type="NCBI Taxonomy" id="690567"/>
    <lineage>
        <taxon>Bacteria</taxon>
        <taxon>Bacillati</taxon>
        <taxon>Bacillota</taxon>
        <taxon>Clostridia</taxon>
        <taxon>Eubacteriales</taxon>
        <taxon>Syntrophomonadaceae</taxon>
        <taxon>Syntrophomonas</taxon>
    </lineage>
</organism>
<sequence>MKAVSLFSGGLDSQLAVCVIKDQGIEVVGVNFVTPYFGADERTRQAAQDLSIEFFTLDIGSDYMNILKNPIYGYGKHMNPCIDCHGYMFKKAGEFMHDIGANFLMSGEVLGQRPMSQNKSALAIVEKLSAHPGLIVRPLSAQLLAPTIPETNGWIDRSRLLDISGRSRIRQMELAKHYGLTDYPSPAGGCLLTQESFGRRLRRFLDNRPDTDAQSTEILKVGRHFYIGEEQLLVVGRNHSENERLEGLAGLHDYLIKVSDRPGPLGLLRPLHEEDPPELELAARIVARYSDARCEATARLKISQAVRDDFIYLETVPLKPEEVPASI</sequence>
<dbReference type="EMBL" id="CGIH01000002">
    <property type="protein sequence ID" value="CFW96544.1"/>
    <property type="molecule type" value="Genomic_DNA"/>
</dbReference>
<dbReference type="Pfam" id="PF18297">
    <property type="entry name" value="NFACT-R_2"/>
    <property type="match status" value="1"/>
</dbReference>
<evidence type="ECO:0000256" key="2">
    <source>
        <dbReference type="ARBA" id="ARBA00022840"/>
    </source>
</evidence>
<dbReference type="InterPro" id="IPR014729">
    <property type="entry name" value="Rossmann-like_a/b/a_fold"/>
</dbReference>
<feature type="domain" description="Thil AANH" evidence="3">
    <location>
        <begin position="2"/>
        <end position="139"/>
    </location>
</feature>
<dbReference type="Gene3D" id="3.40.50.620">
    <property type="entry name" value="HUPs"/>
    <property type="match status" value="1"/>
</dbReference>
<dbReference type="STRING" id="690567.41"/>
<keyword evidence="6" id="KW-1185">Reference proteome</keyword>
<evidence type="ECO:0000259" key="3">
    <source>
        <dbReference type="Pfam" id="PF02568"/>
    </source>
</evidence>
<feature type="domain" description="NFACT protein RNA binding" evidence="4">
    <location>
        <begin position="222"/>
        <end position="323"/>
    </location>
</feature>
<dbReference type="PANTHER" id="PTHR11933:SF6">
    <property type="entry name" value="THIL AANH DOMAIN-CONTAINING PROTEIN"/>
    <property type="match status" value="1"/>
</dbReference>
<reference evidence="5 6" key="1">
    <citation type="submission" date="2015-03" db="EMBL/GenBank/DDBJ databases">
        <authorList>
            <person name="Murphy D."/>
        </authorList>
    </citation>
    <scope>NUCLEOTIDE SEQUENCE [LARGE SCALE GENOMIC DNA]</scope>
    <source>
        <strain evidence="5 6">OL-4</strain>
    </source>
</reference>
<dbReference type="GO" id="GO:0005524">
    <property type="term" value="F:ATP binding"/>
    <property type="evidence" value="ECO:0007669"/>
    <property type="project" value="UniProtKB-KW"/>
</dbReference>
<dbReference type="SUPFAM" id="SSF52402">
    <property type="entry name" value="Adenine nucleotide alpha hydrolases-like"/>
    <property type="match status" value="1"/>
</dbReference>
<name>A0A0E4G921_9FIRM</name>
<evidence type="ECO:0000256" key="1">
    <source>
        <dbReference type="ARBA" id="ARBA00022741"/>
    </source>
</evidence>
<dbReference type="Pfam" id="PF02568">
    <property type="entry name" value="ThiI"/>
    <property type="match status" value="1"/>
</dbReference>
<keyword evidence="2" id="KW-0067">ATP-binding</keyword>
<keyword evidence="1" id="KW-0547">Nucleotide-binding</keyword>
<evidence type="ECO:0000313" key="6">
    <source>
        <dbReference type="Proteomes" id="UP000045545"/>
    </source>
</evidence>
<proteinExistence type="predicted"/>
<dbReference type="GO" id="GO:0004810">
    <property type="term" value="F:CCA tRNA nucleotidyltransferase activity"/>
    <property type="evidence" value="ECO:0007669"/>
    <property type="project" value="InterPro"/>
</dbReference>
<accession>A0A0E4G921</accession>
<dbReference type="PANTHER" id="PTHR11933">
    <property type="entry name" value="TRNA 5-METHYLAMINOMETHYL-2-THIOURIDYLATE -METHYLTRANSFERASE"/>
    <property type="match status" value="1"/>
</dbReference>
<dbReference type="AlphaFoldDB" id="A0A0E4G921"/>
<gene>
    <name evidence="5" type="ORF">41</name>
</gene>
<dbReference type="InterPro" id="IPR020536">
    <property type="entry name" value="ThiI_AANH"/>
</dbReference>
<protein>
    <submittedName>
        <fullName evidence="5">Rossmann-like alpha/beta/alpha sandwich fold</fullName>
    </submittedName>
</protein>
<dbReference type="OrthoDB" id="9781887at2"/>
<dbReference type="InterPro" id="IPR059101">
    <property type="entry name" value="NFACT-R_2"/>
</dbReference>
<dbReference type="Proteomes" id="UP000045545">
    <property type="component" value="Unassembled WGS sequence"/>
</dbReference>
<dbReference type="RefSeq" id="WP_046494550.1">
    <property type="nucleotide sequence ID" value="NZ_CGIH01000002.1"/>
</dbReference>
<evidence type="ECO:0000259" key="4">
    <source>
        <dbReference type="Pfam" id="PF18297"/>
    </source>
</evidence>